<dbReference type="CDD" id="cd07043">
    <property type="entry name" value="STAS_anti-anti-sigma_factors"/>
    <property type="match status" value="1"/>
</dbReference>
<dbReference type="SUPFAM" id="SSF52091">
    <property type="entry name" value="SpoIIaa-like"/>
    <property type="match status" value="1"/>
</dbReference>
<dbReference type="AlphaFoldDB" id="A0A1E5PJZ3"/>
<dbReference type="PANTHER" id="PTHR33495:SF2">
    <property type="entry name" value="ANTI-SIGMA FACTOR ANTAGONIST TM_1081-RELATED"/>
    <property type="match status" value="1"/>
</dbReference>
<evidence type="ECO:0000259" key="3">
    <source>
        <dbReference type="PROSITE" id="PS50801"/>
    </source>
</evidence>
<evidence type="ECO:0000256" key="1">
    <source>
        <dbReference type="ARBA" id="ARBA00009013"/>
    </source>
</evidence>
<gene>
    <name evidence="4" type="ORF">AS594_32905</name>
</gene>
<evidence type="ECO:0000256" key="2">
    <source>
        <dbReference type="RuleBase" id="RU003749"/>
    </source>
</evidence>
<dbReference type="InterPro" id="IPR002645">
    <property type="entry name" value="STAS_dom"/>
</dbReference>
<organism evidence="4 5">
    <name type="scientific">Streptomyces agglomeratus</name>
    <dbReference type="NCBI Taxonomy" id="285458"/>
    <lineage>
        <taxon>Bacteria</taxon>
        <taxon>Bacillati</taxon>
        <taxon>Actinomycetota</taxon>
        <taxon>Actinomycetes</taxon>
        <taxon>Kitasatosporales</taxon>
        <taxon>Streptomycetaceae</taxon>
        <taxon>Streptomyces</taxon>
    </lineage>
</organism>
<evidence type="ECO:0000313" key="4">
    <source>
        <dbReference type="EMBL" id="OEJ29880.1"/>
    </source>
</evidence>
<dbReference type="InterPro" id="IPR003658">
    <property type="entry name" value="Anti-sigma_ant"/>
</dbReference>
<comment type="similarity">
    <text evidence="1 2">Belongs to the anti-sigma-factor antagonist family.</text>
</comment>
<dbReference type="NCBIfam" id="TIGR00377">
    <property type="entry name" value="ant_ant_sig"/>
    <property type="match status" value="1"/>
</dbReference>
<protein>
    <recommendedName>
        <fullName evidence="2">Anti-sigma factor antagonist</fullName>
    </recommendedName>
</protein>
<dbReference type="PROSITE" id="PS50801">
    <property type="entry name" value="STAS"/>
    <property type="match status" value="1"/>
</dbReference>
<dbReference type="Gene3D" id="3.30.750.24">
    <property type="entry name" value="STAS domain"/>
    <property type="match status" value="1"/>
</dbReference>
<reference evidence="4 5" key="1">
    <citation type="submission" date="2016-08" db="EMBL/GenBank/DDBJ databases">
        <title>Complete genome sequence of Streptomyces agglomeratus strain 6-3-2, a novel anti-MRSA actinomycete isolated from Wuli of Tebit, China.</title>
        <authorList>
            <person name="Chen X."/>
        </authorList>
    </citation>
    <scope>NUCLEOTIDE SEQUENCE [LARGE SCALE GENOMIC DNA]</scope>
    <source>
        <strain evidence="4 5">6-3-2</strain>
    </source>
</reference>
<dbReference type="EMBL" id="MEHJ01000001">
    <property type="protein sequence ID" value="OEJ29880.1"/>
    <property type="molecule type" value="Genomic_DNA"/>
</dbReference>
<name>A0A1E5PJZ3_9ACTN</name>
<feature type="domain" description="STAS" evidence="3">
    <location>
        <begin position="16"/>
        <end position="113"/>
    </location>
</feature>
<dbReference type="PANTHER" id="PTHR33495">
    <property type="entry name" value="ANTI-SIGMA FACTOR ANTAGONIST TM_1081-RELATED-RELATED"/>
    <property type="match status" value="1"/>
</dbReference>
<evidence type="ECO:0000313" key="5">
    <source>
        <dbReference type="Proteomes" id="UP000095759"/>
    </source>
</evidence>
<proteinExistence type="inferred from homology"/>
<dbReference type="Pfam" id="PF01740">
    <property type="entry name" value="STAS"/>
    <property type="match status" value="1"/>
</dbReference>
<comment type="caution">
    <text evidence="4">The sequence shown here is derived from an EMBL/GenBank/DDBJ whole genome shotgun (WGS) entry which is preliminary data.</text>
</comment>
<dbReference type="STRING" id="285458.BGM19_03855"/>
<keyword evidence="5" id="KW-1185">Reference proteome</keyword>
<sequence length="123" mass="12875">MERLVITRSVVERDAVLALAGELDMGGEALLAEAVGETLESGRRRVVLDCADVSFCDSRGFSALLVARQAIQDAEGALALAAVPERLDSLLTLVGAQEIFTIASTVEQARLLLAGTPAAPRPS</sequence>
<dbReference type="InterPro" id="IPR036513">
    <property type="entry name" value="STAS_dom_sf"/>
</dbReference>
<accession>A0A1E5PJZ3</accession>
<dbReference type="Proteomes" id="UP000095759">
    <property type="component" value="Unassembled WGS sequence"/>
</dbReference>
<dbReference type="GO" id="GO:0043856">
    <property type="term" value="F:anti-sigma factor antagonist activity"/>
    <property type="evidence" value="ECO:0007669"/>
    <property type="project" value="InterPro"/>
</dbReference>